<organism evidence="2 3">
    <name type="scientific">Linnemannia hyalina</name>
    <dbReference type="NCBI Taxonomy" id="64524"/>
    <lineage>
        <taxon>Eukaryota</taxon>
        <taxon>Fungi</taxon>
        <taxon>Fungi incertae sedis</taxon>
        <taxon>Mucoromycota</taxon>
        <taxon>Mortierellomycotina</taxon>
        <taxon>Mortierellomycetes</taxon>
        <taxon>Mortierellales</taxon>
        <taxon>Mortierellaceae</taxon>
        <taxon>Linnemannia</taxon>
    </lineage>
</organism>
<name>A0A9P7Y3X8_9FUNG</name>
<accession>A0A9P7Y3X8</accession>
<sequence>MIRPRREKIIPQNSRPLFKVEKIPRELIGDDKDHKAAAGANAPKLNMLRRKLDDTDFEENKKAEGAINSSVSSESGPS</sequence>
<gene>
    <name evidence="2" type="ORF">KI688_008597</name>
</gene>
<evidence type="ECO:0000313" key="2">
    <source>
        <dbReference type="EMBL" id="KAG9071054.1"/>
    </source>
</evidence>
<evidence type="ECO:0000313" key="3">
    <source>
        <dbReference type="Proteomes" id="UP000707451"/>
    </source>
</evidence>
<dbReference type="AlphaFoldDB" id="A0A9P7Y3X8"/>
<dbReference type="EMBL" id="JAHRHY010000003">
    <property type="protein sequence ID" value="KAG9071054.1"/>
    <property type="molecule type" value="Genomic_DNA"/>
</dbReference>
<feature type="region of interest" description="Disordered" evidence="1">
    <location>
        <begin position="59"/>
        <end position="78"/>
    </location>
</feature>
<protein>
    <submittedName>
        <fullName evidence="2">Uncharacterized protein</fullName>
    </submittedName>
</protein>
<proteinExistence type="predicted"/>
<reference evidence="2" key="1">
    <citation type="submission" date="2021-06" db="EMBL/GenBank/DDBJ databases">
        <title>Genome Sequence of Mortierella hyaline Strain SCG-10, a Cold-Adapted, Nitrate-Reducing Fungus Isolated from Soil in Minnesota, USA.</title>
        <authorList>
            <person name="Aldossari N."/>
        </authorList>
    </citation>
    <scope>NUCLEOTIDE SEQUENCE</scope>
    <source>
        <strain evidence="2">SCG-10</strain>
    </source>
</reference>
<dbReference type="Proteomes" id="UP000707451">
    <property type="component" value="Unassembled WGS sequence"/>
</dbReference>
<feature type="compositionally biased region" description="Polar residues" evidence="1">
    <location>
        <begin position="67"/>
        <end position="78"/>
    </location>
</feature>
<evidence type="ECO:0000256" key="1">
    <source>
        <dbReference type="SAM" id="MobiDB-lite"/>
    </source>
</evidence>
<keyword evidence="3" id="KW-1185">Reference proteome</keyword>
<comment type="caution">
    <text evidence="2">The sequence shown here is derived from an EMBL/GenBank/DDBJ whole genome shotgun (WGS) entry which is preliminary data.</text>
</comment>